<dbReference type="Proteomes" id="UP000247810">
    <property type="component" value="Unassembled WGS sequence"/>
</dbReference>
<evidence type="ECO:0000313" key="2">
    <source>
        <dbReference type="Proteomes" id="UP000247810"/>
    </source>
</evidence>
<dbReference type="EMBL" id="KZ826012">
    <property type="protein sequence ID" value="PYH89767.1"/>
    <property type="molecule type" value="Genomic_DNA"/>
</dbReference>
<dbReference type="AlphaFoldDB" id="A0A319D5J1"/>
<organism evidence="1 2">
    <name type="scientific">Aspergillus ellipticus CBS 707.79</name>
    <dbReference type="NCBI Taxonomy" id="1448320"/>
    <lineage>
        <taxon>Eukaryota</taxon>
        <taxon>Fungi</taxon>
        <taxon>Dikarya</taxon>
        <taxon>Ascomycota</taxon>
        <taxon>Pezizomycotina</taxon>
        <taxon>Eurotiomycetes</taxon>
        <taxon>Eurotiomycetidae</taxon>
        <taxon>Eurotiales</taxon>
        <taxon>Aspergillaceae</taxon>
        <taxon>Aspergillus</taxon>
        <taxon>Aspergillus subgen. Circumdati</taxon>
    </lineage>
</organism>
<name>A0A319D5J1_9EURO</name>
<keyword evidence="2" id="KW-1185">Reference proteome</keyword>
<evidence type="ECO:0000313" key="1">
    <source>
        <dbReference type="EMBL" id="PYH89767.1"/>
    </source>
</evidence>
<protein>
    <submittedName>
        <fullName evidence="1">Uncharacterized protein</fullName>
    </submittedName>
</protein>
<accession>A0A319D5J1</accession>
<proteinExistence type="predicted"/>
<dbReference type="VEuPathDB" id="FungiDB:BO71DRAFT_99776"/>
<reference evidence="1 2" key="1">
    <citation type="submission" date="2018-02" db="EMBL/GenBank/DDBJ databases">
        <title>The genomes of Aspergillus section Nigri reveals drivers in fungal speciation.</title>
        <authorList>
            <consortium name="DOE Joint Genome Institute"/>
            <person name="Vesth T.C."/>
            <person name="Nybo J."/>
            <person name="Theobald S."/>
            <person name="Brandl J."/>
            <person name="Frisvad J.C."/>
            <person name="Nielsen K.F."/>
            <person name="Lyhne E.K."/>
            <person name="Kogle M.E."/>
            <person name="Kuo A."/>
            <person name="Riley R."/>
            <person name="Clum A."/>
            <person name="Nolan M."/>
            <person name="Lipzen A."/>
            <person name="Salamov A."/>
            <person name="Henrissat B."/>
            <person name="Wiebenga A."/>
            <person name="De vries R.P."/>
            <person name="Grigoriev I.V."/>
            <person name="Mortensen U.H."/>
            <person name="Andersen M.R."/>
            <person name="Baker S.E."/>
        </authorList>
    </citation>
    <scope>NUCLEOTIDE SEQUENCE [LARGE SCALE GENOMIC DNA]</scope>
    <source>
        <strain evidence="1 2">CBS 707.79</strain>
    </source>
</reference>
<sequence>MESSPDSRFAISPSLRLWFSPTAVSPGSFWLALAHSCLLLCLPDRGCCLPSPCRPLPACFSLSPSIADAPNPRARLFTHVDSEPPGCLVPHVN</sequence>
<gene>
    <name evidence="1" type="ORF">BO71DRAFT_99776</name>
</gene>